<keyword evidence="3" id="KW-1185">Reference proteome</keyword>
<evidence type="ECO:0000313" key="3">
    <source>
        <dbReference type="Proteomes" id="UP000290057"/>
    </source>
</evidence>
<dbReference type="AlphaFoldDB" id="A0A3T1CJU7"/>
<proteinExistence type="predicted"/>
<organism evidence="2 3">
    <name type="scientific">Qipengyuania flava</name>
    <dbReference type="NCBI Taxonomy" id="192812"/>
    <lineage>
        <taxon>Bacteria</taxon>
        <taxon>Pseudomonadati</taxon>
        <taxon>Pseudomonadota</taxon>
        <taxon>Alphaproteobacteria</taxon>
        <taxon>Sphingomonadales</taxon>
        <taxon>Erythrobacteraceae</taxon>
        <taxon>Qipengyuania</taxon>
    </lineage>
</organism>
<gene>
    <name evidence="2" type="ORF">EKJ_20670</name>
</gene>
<evidence type="ECO:0000256" key="1">
    <source>
        <dbReference type="SAM" id="MobiDB-lite"/>
    </source>
</evidence>
<accession>A0A3T1CJU7</accession>
<sequence length="334" mass="36692">MSNMSNHAIILHADLHAEDEPAPQTQFVVERQVAFLEALATTGSVRAAAARARVSHQTCYRARRASAAFGRAWDAALVVARGAAEAKLADYAMNGIEEEVWYHGEHRGERRRFSDRLLLAHLARLDRMRGDERIEALAEDFDGMILRLRRGEPIEAEVADPEPAEPAQEGRGASSPGPCNRRSMSPATSRAMSPATSEESERTAPASEQPDPGEPPCDCVGARFGTDRGQKHYRRGARGPEPVPNIAGEGPCCDAPDWPECRDCPHYPPLVRILREMEEDRPADAPAPHQQGDAETVEGVQFEAFCAGLAQWWLLTREEDLARALAEMEGDKEG</sequence>
<feature type="region of interest" description="Disordered" evidence="1">
    <location>
        <begin position="156"/>
        <end position="243"/>
    </location>
</feature>
<protein>
    <submittedName>
        <fullName evidence="2">Uncharacterized protein</fullName>
    </submittedName>
</protein>
<reference evidence="2 3" key="1">
    <citation type="submission" date="2019-01" db="EMBL/GenBank/DDBJ databases">
        <title>Complete genome sequence of Erythrobacter flavus KJ5.</title>
        <authorList>
            <person name="Kanesaki Y."/>
            <person name="Brotosudarmo T."/>
            <person name="Moriuchi R."/>
            <person name="Awai K."/>
        </authorList>
    </citation>
    <scope>NUCLEOTIDE SEQUENCE [LARGE SCALE GENOMIC DNA]</scope>
    <source>
        <strain evidence="2 3">KJ5</strain>
    </source>
</reference>
<evidence type="ECO:0000313" key="2">
    <source>
        <dbReference type="EMBL" id="BBI21220.1"/>
    </source>
</evidence>
<feature type="compositionally biased region" description="Polar residues" evidence="1">
    <location>
        <begin position="182"/>
        <end position="197"/>
    </location>
</feature>
<name>A0A3T1CJU7_9SPHN</name>
<dbReference type="EMBL" id="AP019389">
    <property type="protein sequence ID" value="BBI21220.1"/>
    <property type="molecule type" value="Genomic_DNA"/>
</dbReference>
<dbReference type="RefSeq" id="WP_130586797.1">
    <property type="nucleotide sequence ID" value="NZ_AP019389.1"/>
</dbReference>
<dbReference type="Proteomes" id="UP000290057">
    <property type="component" value="Chromosome"/>
</dbReference>